<keyword evidence="2" id="KW-1185">Reference proteome</keyword>
<dbReference type="PANTHER" id="PTHR10039:SF5">
    <property type="entry name" value="NACHT DOMAIN-CONTAINING PROTEIN"/>
    <property type="match status" value="1"/>
</dbReference>
<evidence type="ECO:0000313" key="2">
    <source>
        <dbReference type="Proteomes" id="UP000799640"/>
    </source>
</evidence>
<dbReference type="OrthoDB" id="443402at2759"/>
<dbReference type="Proteomes" id="UP000799640">
    <property type="component" value="Unassembled WGS sequence"/>
</dbReference>
<name>A0A6G1I3W1_9PEZI</name>
<protein>
    <recommendedName>
        <fullName evidence="3">NACHT domain-containing protein</fullName>
    </recommendedName>
</protein>
<gene>
    <name evidence="1" type="ORF">EJ06DRAFT_519865</name>
</gene>
<dbReference type="PANTHER" id="PTHR10039">
    <property type="entry name" value="AMELOGENIN"/>
    <property type="match status" value="1"/>
</dbReference>
<evidence type="ECO:0008006" key="3">
    <source>
        <dbReference type="Google" id="ProtNLM"/>
    </source>
</evidence>
<reference evidence="1" key="1">
    <citation type="journal article" date="2020" name="Stud. Mycol.">
        <title>101 Dothideomycetes genomes: a test case for predicting lifestyles and emergence of pathogens.</title>
        <authorList>
            <person name="Haridas S."/>
            <person name="Albert R."/>
            <person name="Binder M."/>
            <person name="Bloem J."/>
            <person name="Labutti K."/>
            <person name="Salamov A."/>
            <person name="Andreopoulos B."/>
            <person name="Baker S."/>
            <person name="Barry K."/>
            <person name="Bills G."/>
            <person name="Bluhm B."/>
            <person name="Cannon C."/>
            <person name="Castanera R."/>
            <person name="Culley D."/>
            <person name="Daum C."/>
            <person name="Ezra D."/>
            <person name="Gonzalez J."/>
            <person name="Henrissat B."/>
            <person name="Kuo A."/>
            <person name="Liang C."/>
            <person name="Lipzen A."/>
            <person name="Lutzoni F."/>
            <person name="Magnuson J."/>
            <person name="Mondo S."/>
            <person name="Nolan M."/>
            <person name="Ohm R."/>
            <person name="Pangilinan J."/>
            <person name="Park H.-J."/>
            <person name="Ramirez L."/>
            <person name="Alfaro M."/>
            <person name="Sun H."/>
            <person name="Tritt A."/>
            <person name="Yoshinaga Y."/>
            <person name="Zwiers L.-H."/>
            <person name="Turgeon B."/>
            <person name="Goodwin S."/>
            <person name="Spatafora J."/>
            <person name="Crous P."/>
            <person name="Grigoriev I."/>
        </authorList>
    </citation>
    <scope>NUCLEOTIDE SEQUENCE</scope>
    <source>
        <strain evidence="1">CBS 262.69</strain>
    </source>
</reference>
<proteinExistence type="predicted"/>
<dbReference type="EMBL" id="ML996690">
    <property type="protein sequence ID" value="KAF2402874.1"/>
    <property type="molecule type" value="Genomic_DNA"/>
</dbReference>
<dbReference type="AlphaFoldDB" id="A0A6G1I3W1"/>
<accession>A0A6G1I3W1</accession>
<organism evidence="1 2">
    <name type="scientific">Trichodelitschia bisporula</name>
    <dbReference type="NCBI Taxonomy" id="703511"/>
    <lineage>
        <taxon>Eukaryota</taxon>
        <taxon>Fungi</taxon>
        <taxon>Dikarya</taxon>
        <taxon>Ascomycota</taxon>
        <taxon>Pezizomycotina</taxon>
        <taxon>Dothideomycetes</taxon>
        <taxon>Dothideomycetes incertae sedis</taxon>
        <taxon>Phaeotrichales</taxon>
        <taxon>Phaeotrichaceae</taxon>
        <taxon>Trichodelitschia</taxon>
    </lineage>
</organism>
<sequence>MEAIGIATAIIQFIGFGAKTIKGAHQIYVSTTSASEFNASLKVTVTEMSIWRRTLNPPDMTASTYSPEEPSIFKLAEECQRLANELRELLEIPENALSDAAKQLVLGQLYFGDIHARMERIDPAHAKTFEWIFDDAQGPELREMTNGVSFVHWLKSETGIFHITGKLFLKKCPEVIPHVFPEEWNTAKELVEKSALANSRSDNIFALNMPLTRLSMRNALDKLIKVKELYQDRCFCFFIDGLDEFEETHREDYFDMVNLVHSWTEAAPDHVKLCVSSRDYNVFRNAFDAKKRLRLQDFTRGDISNFVSARFSSFSTSKNVRLTEVERGSLVTAVTERGGNFPLGFGCQGTASWD</sequence>
<evidence type="ECO:0000313" key="1">
    <source>
        <dbReference type="EMBL" id="KAF2402874.1"/>
    </source>
</evidence>